<keyword evidence="3 9" id="KW-0963">Cytoplasm</keyword>
<comment type="similarity">
    <text evidence="2 9">Belongs to the thioester dehydratase family. FabZ subfamily.</text>
</comment>
<dbReference type="GO" id="GO:0005737">
    <property type="term" value="C:cytoplasm"/>
    <property type="evidence" value="ECO:0007669"/>
    <property type="project" value="UniProtKB-SubCell"/>
</dbReference>
<evidence type="ECO:0000256" key="7">
    <source>
        <dbReference type="ARBA" id="ARBA00023239"/>
    </source>
</evidence>
<protein>
    <recommendedName>
        <fullName evidence="9">3-hydroxyacyl-[acyl-carrier-protein] dehydratase FabZ</fullName>
        <ecNumber evidence="9">4.2.1.59</ecNumber>
    </recommendedName>
    <alternativeName>
        <fullName evidence="9">(3R)-hydroxymyristoyl-[acyl-carrier-protein] dehydratase</fullName>
        <shortName evidence="9">(3R)-hydroxymyristoyl-ACP dehydrase</shortName>
    </alternativeName>
    <alternativeName>
        <fullName evidence="9">Beta-hydroxyacyl-ACP dehydratase</fullName>
    </alternativeName>
</protein>
<reference evidence="10 11" key="1">
    <citation type="submission" date="2011-05" db="EMBL/GenBank/DDBJ databases">
        <authorList>
            <person name="Muzny D."/>
            <person name="Qin X."/>
            <person name="Deng J."/>
            <person name="Jiang H."/>
            <person name="Liu Y."/>
            <person name="Qu J."/>
            <person name="Song X.-Z."/>
            <person name="Zhang L."/>
            <person name="Thornton R."/>
            <person name="Coyle M."/>
            <person name="Francisco L."/>
            <person name="Jackson L."/>
            <person name="Javaid M."/>
            <person name="Korchina V."/>
            <person name="Kovar C."/>
            <person name="Mata R."/>
            <person name="Mathew T."/>
            <person name="Ngo R."/>
            <person name="Nguyen L."/>
            <person name="Nguyen N."/>
            <person name="Okwuonu G."/>
            <person name="Ongeri F."/>
            <person name="Pham C."/>
            <person name="Simmons D."/>
            <person name="Wilczek-Boney K."/>
            <person name="Hale W."/>
            <person name="Jakkamsetti A."/>
            <person name="Pham P."/>
            <person name="Ruth R."/>
            <person name="San Lucas F."/>
            <person name="Warren J."/>
            <person name="Zhang J."/>
            <person name="Zhao Z."/>
            <person name="Zhou C."/>
            <person name="Zhu D."/>
            <person name="Lee S."/>
            <person name="Bess C."/>
            <person name="Blankenburg K."/>
            <person name="Forbes L."/>
            <person name="Fu Q."/>
            <person name="Gubbala S."/>
            <person name="Hirani K."/>
            <person name="Jayaseelan J.C."/>
            <person name="Lara F."/>
            <person name="Munidasa M."/>
            <person name="Palculict T."/>
            <person name="Patil S."/>
            <person name="Pu L.-L."/>
            <person name="Saada N."/>
            <person name="Tang L."/>
            <person name="Weissenberger G."/>
            <person name="Zhu Y."/>
            <person name="Hemphill L."/>
            <person name="Shang Y."/>
            <person name="Youmans B."/>
            <person name="Ayvaz T."/>
            <person name="Ross M."/>
            <person name="Santibanez J."/>
            <person name="Aqrawi P."/>
            <person name="Gross S."/>
            <person name="Joshi V."/>
            <person name="Fowler G."/>
            <person name="Nazareth L."/>
            <person name="Reid J."/>
            <person name="Worley K."/>
            <person name="Petrosino J."/>
            <person name="Highlander S."/>
            <person name="Gibbs R."/>
        </authorList>
    </citation>
    <scope>NUCLEOTIDE SEQUENCE [LARGE SCALE GENOMIC DNA]</scope>
    <source>
        <strain evidence="10 11">871</strain>
    </source>
</reference>
<comment type="function">
    <text evidence="8 9">Involved in unsaturated fatty acids biosynthesis. Catalyzes the dehydration of short chain beta-hydroxyacyl-ACPs and long chain saturated and unsaturated beta-hydroxyacyl-ACPs.</text>
</comment>
<organism evidence="10 11">
    <name type="scientific">Neisseria shayeganii 871</name>
    <dbReference type="NCBI Taxonomy" id="1032488"/>
    <lineage>
        <taxon>Bacteria</taxon>
        <taxon>Pseudomonadati</taxon>
        <taxon>Pseudomonadota</taxon>
        <taxon>Betaproteobacteria</taxon>
        <taxon>Neisseriales</taxon>
        <taxon>Neisseriaceae</taxon>
        <taxon>Neisseria</taxon>
    </lineage>
</organism>
<dbReference type="HAMAP" id="MF_00406">
    <property type="entry name" value="FabZ"/>
    <property type="match status" value="1"/>
</dbReference>
<dbReference type="RefSeq" id="WP_009119134.1">
    <property type="nucleotide sequence ID" value="NZ_JH164926.1"/>
</dbReference>
<accession>G4CIK5</accession>
<evidence type="ECO:0000256" key="1">
    <source>
        <dbReference type="ARBA" id="ARBA00004496"/>
    </source>
</evidence>
<gene>
    <name evidence="9 10" type="primary">fabZ</name>
    <name evidence="10" type="ORF">HMPREF9371_1444</name>
</gene>
<dbReference type="NCBIfam" id="NF000582">
    <property type="entry name" value="PRK00006.1"/>
    <property type="match status" value="1"/>
</dbReference>
<dbReference type="NCBIfam" id="TIGR01750">
    <property type="entry name" value="fabZ"/>
    <property type="match status" value="1"/>
</dbReference>
<dbReference type="HOGENOM" id="CLU_078912_1_0_4"/>
<dbReference type="PANTHER" id="PTHR30272:SF1">
    <property type="entry name" value="3-HYDROXYACYL-[ACYL-CARRIER-PROTEIN] DEHYDRATASE"/>
    <property type="match status" value="1"/>
</dbReference>
<dbReference type="PATRIC" id="fig|1032488.3.peg.1366"/>
<dbReference type="SUPFAM" id="SSF54637">
    <property type="entry name" value="Thioesterase/thiol ester dehydrase-isomerase"/>
    <property type="match status" value="1"/>
</dbReference>
<evidence type="ECO:0000256" key="6">
    <source>
        <dbReference type="ARBA" id="ARBA00023098"/>
    </source>
</evidence>
<comment type="caution">
    <text evidence="10">The sequence shown here is derived from an EMBL/GenBank/DDBJ whole genome shotgun (WGS) entry which is preliminary data.</text>
</comment>
<dbReference type="GO" id="GO:0016020">
    <property type="term" value="C:membrane"/>
    <property type="evidence" value="ECO:0007669"/>
    <property type="project" value="GOC"/>
</dbReference>
<sequence length="151" mass="16928">MAYDLPIDIRTLQQLLPHRYPFLLIDRVTAYEPEKTLTAIKNVTINEPFFQGHFPGFPVMPGVLIIEALAQAAGTLAILSRGGRNDDEIYFFVGIDNARFKRQVVPGDQLVFEVEVITHKRDIGKFKAVAKVDGQIAAEAEIMCAKRTVEK</sequence>
<dbReference type="GO" id="GO:0006633">
    <property type="term" value="P:fatty acid biosynthetic process"/>
    <property type="evidence" value="ECO:0007669"/>
    <property type="project" value="UniProtKB-UniRule"/>
</dbReference>
<keyword evidence="7 9" id="KW-0456">Lyase</keyword>
<dbReference type="AlphaFoldDB" id="G4CIK5"/>
<keyword evidence="4 9" id="KW-0444">Lipid biosynthesis</keyword>
<comment type="subcellular location">
    <subcellularLocation>
        <location evidence="1 9">Cytoplasm</location>
    </subcellularLocation>
</comment>
<keyword evidence="5 9" id="KW-0441">Lipid A biosynthesis</keyword>
<dbReference type="Proteomes" id="UP000003019">
    <property type="component" value="Unassembled WGS sequence"/>
</dbReference>
<dbReference type="Pfam" id="PF07977">
    <property type="entry name" value="FabA"/>
    <property type="match status" value="1"/>
</dbReference>
<evidence type="ECO:0000313" key="10">
    <source>
        <dbReference type="EMBL" id="EGY52340.1"/>
    </source>
</evidence>
<feature type="active site" evidence="9">
    <location>
        <position position="53"/>
    </location>
</feature>
<dbReference type="InterPro" id="IPR029069">
    <property type="entry name" value="HotDog_dom_sf"/>
</dbReference>
<evidence type="ECO:0000256" key="8">
    <source>
        <dbReference type="ARBA" id="ARBA00025049"/>
    </source>
</evidence>
<evidence type="ECO:0000256" key="5">
    <source>
        <dbReference type="ARBA" id="ARBA00022556"/>
    </source>
</evidence>
<dbReference type="FunFam" id="3.10.129.10:FF:000001">
    <property type="entry name" value="3-hydroxyacyl-[acyl-carrier-protein] dehydratase FabZ"/>
    <property type="match status" value="1"/>
</dbReference>
<evidence type="ECO:0000256" key="9">
    <source>
        <dbReference type="HAMAP-Rule" id="MF_00406"/>
    </source>
</evidence>
<evidence type="ECO:0000256" key="3">
    <source>
        <dbReference type="ARBA" id="ARBA00022490"/>
    </source>
</evidence>
<dbReference type="EC" id="4.2.1.59" evidence="9"/>
<dbReference type="STRING" id="1032488.HMPREF9371_1444"/>
<evidence type="ECO:0000313" key="11">
    <source>
        <dbReference type="Proteomes" id="UP000003019"/>
    </source>
</evidence>
<proteinExistence type="inferred from homology"/>
<name>G4CIK5_9NEIS</name>
<dbReference type="GO" id="GO:0009245">
    <property type="term" value="P:lipid A biosynthetic process"/>
    <property type="evidence" value="ECO:0007669"/>
    <property type="project" value="UniProtKB-UniRule"/>
</dbReference>
<comment type="catalytic activity">
    <reaction evidence="9">
        <text>a (3R)-hydroxyacyl-[ACP] = a (2E)-enoyl-[ACP] + H2O</text>
        <dbReference type="Rhea" id="RHEA:13097"/>
        <dbReference type="Rhea" id="RHEA-COMP:9925"/>
        <dbReference type="Rhea" id="RHEA-COMP:9945"/>
        <dbReference type="ChEBI" id="CHEBI:15377"/>
        <dbReference type="ChEBI" id="CHEBI:78784"/>
        <dbReference type="ChEBI" id="CHEBI:78827"/>
        <dbReference type="EC" id="4.2.1.59"/>
    </reaction>
</comment>
<dbReference type="Gene3D" id="3.10.129.10">
    <property type="entry name" value="Hotdog Thioesterase"/>
    <property type="match status" value="1"/>
</dbReference>
<dbReference type="EMBL" id="AGAY01000052">
    <property type="protein sequence ID" value="EGY52340.1"/>
    <property type="molecule type" value="Genomic_DNA"/>
</dbReference>
<keyword evidence="6 9" id="KW-0443">Lipid metabolism</keyword>
<dbReference type="OrthoDB" id="9772788at2"/>
<evidence type="ECO:0000256" key="2">
    <source>
        <dbReference type="ARBA" id="ARBA00009174"/>
    </source>
</evidence>
<dbReference type="GO" id="GO:0019171">
    <property type="term" value="F:(3R)-hydroxyacyl-[acyl-carrier-protein] dehydratase activity"/>
    <property type="evidence" value="ECO:0007669"/>
    <property type="project" value="UniProtKB-EC"/>
</dbReference>
<evidence type="ECO:0000256" key="4">
    <source>
        <dbReference type="ARBA" id="ARBA00022516"/>
    </source>
</evidence>
<keyword evidence="11" id="KW-1185">Reference proteome</keyword>
<dbReference type="PANTHER" id="PTHR30272">
    <property type="entry name" value="3-HYDROXYACYL-[ACYL-CARRIER-PROTEIN] DEHYDRATASE"/>
    <property type="match status" value="1"/>
</dbReference>
<dbReference type="InterPro" id="IPR013114">
    <property type="entry name" value="FabA_FabZ"/>
</dbReference>
<dbReference type="InterPro" id="IPR010084">
    <property type="entry name" value="FabZ"/>
</dbReference>
<dbReference type="CDD" id="cd01288">
    <property type="entry name" value="FabZ"/>
    <property type="match status" value="1"/>
</dbReference>